<protein>
    <submittedName>
        <fullName evidence="1">Phosphatase</fullName>
    </submittedName>
</protein>
<name>A0A161PHK3_9BACI</name>
<dbReference type="InterPro" id="IPR000150">
    <property type="entry name" value="Cof"/>
</dbReference>
<dbReference type="NCBIfam" id="TIGR00099">
    <property type="entry name" value="Cof-subfamily"/>
    <property type="match status" value="1"/>
</dbReference>
<dbReference type="NCBIfam" id="TIGR01484">
    <property type="entry name" value="HAD-SF-IIB"/>
    <property type="match status" value="1"/>
</dbReference>
<evidence type="ECO:0000313" key="2">
    <source>
        <dbReference type="Proteomes" id="UP000075806"/>
    </source>
</evidence>
<dbReference type="SUPFAM" id="SSF56784">
    <property type="entry name" value="HAD-like"/>
    <property type="match status" value="1"/>
</dbReference>
<dbReference type="SFLD" id="SFLDS00003">
    <property type="entry name" value="Haloacid_Dehalogenase"/>
    <property type="match status" value="1"/>
</dbReference>
<dbReference type="Gene3D" id="3.40.50.1000">
    <property type="entry name" value="HAD superfamily/HAD-like"/>
    <property type="match status" value="1"/>
</dbReference>
<dbReference type="Proteomes" id="UP000075806">
    <property type="component" value="Unassembled WGS sequence"/>
</dbReference>
<sequence>MKKQHLIALDLDGTLLKDDKTISEKTLKVIAKAKQQGHIVVISTGRPYRASIQYYQQMKLDTPIVNFNGAFVHHPLNQNFQAVHSPLDLDIAKTVIETCEAFEVSNIMVEVIDDFYLRHFDQVLVDSFVAGQSPVEYGNLIDIVNQDPTCILIHPFDHHAEELKNLLSSAHAEVIDQRSWGAPMNILELVKSGVNKATGLKRIADYYQIPRDRVIAFGDEDNDLEMIEYAGKGIAMANAIKELKSIAHSVTLTNEEDGLALYLEDELSLK</sequence>
<organism evidence="1 2">
    <name type="scientific">Alkalihalobacillus trypoxylicola</name>
    <dbReference type="NCBI Taxonomy" id="519424"/>
    <lineage>
        <taxon>Bacteria</taxon>
        <taxon>Bacillati</taxon>
        <taxon>Bacillota</taxon>
        <taxon>Bacilli</taxon>
        <taxon>Bacillales</taxon>
        <taxon>Bacillaceae</taxon>
        <taxon>Alkalihalobacillus</taxon>
    </lineage>
</organism>
<dbReference type="GO" id="GO:0016791">
    <property type="term" value="F:phosphatase activity"/>
    <property type="evidence" value="ECO:0007669"/>
    <property type="project" value="TreeGrafter"/>
</dbReference>
<reference evidence="1" key="1">
    <citation type="submission" date="2016-02" db="EMBL/GenBank/DDBJ databases">
        <title>Genome sequence of Bacillus trypoxylicola KCTC 13244(T).</title>
        <authorList>
            <person name="Jeong H."/>
            <person name="Park S.-H."/>
            <person name="Choi S.-K."/>
        </authorList>
    </citation>
    <scope>NUCLEOTIDE SEQUENCE [LARGE SCALE GENOMIC DNA]</scope>
    <source>
        <strain evidence="1">KCTC 13244</strain>
    </source>
</reference>
<dbReference type="PANTHER" id="PTHR10000:SF23">
    <property type="entry name" value="5-AMINO-6-(5-PHOSPHO-D-RIBITYLAMINO)URACIL PHOSPHATASE YITU"/>
    <property type="match status" value="1"/>
</dbReference>
<dbReference type="OrthoDB" id="9781413at2"/>
<accession>A0A161PHK3</accession>
<dbReference type="PANTHER" id="PTHR10000">
    <property type="entry name" value="PHOSPHOSERINE PHOSPHATASE"/>
    <property type="match status" value="1"/>
</dbReference>
<dbReference type="SFLD" id="SFLDG01140">
    <property type="entry name" value="C2.B:_Phosphomannomutase_and_P"/>
    <property type="match status" value="1"/>
</dbReference>
<gene>
    <name evidence="1" type="ORF">AZF04_06275</name>
</gene>
<dbReference type="InterPro" id="IPR006379">
    <property type="entry name" value="HAD-SF_hydro_IIB"/>
</dbReference>
<dbReference type="GO" id="GO:0005829">
    <property type="term" value="C:cytosol"/>
    <property type="evidence" value="ECO:0007669"/>
    <property type="project" value="TreeGrafter"/>
</dbReference>
<dbReference type="STRING" id="519424.AZF04_06275"/>
<evidence type="ECO:0000313" key="1">
    <source>
        <dbReference type="EMBL" id="KYG32364.1"/>
    </source>
</evidence>
<dbReference type="InterPro" id="IPR023214">
    <property type="entry name" value="HAD_sf"/>
</dbReference>
<dbReference type="Pfam" id="PF08282">
    <property type="entry name" value="Hydrolase_3"/>
    <property type="match status" value="1"/>
</dbReference>
<dbReference type="InterPro" id="IPR036412">
    <property type="entry name" value="HAD-like_sf"/>
</dbReference>
<dbReference type="GO" id="GO:0000287">
    <property type="term" value="F:magnesium ion binding"/>
    <property type="evidence" value="ECO:0007669"/>
    <property type="project" value="TreeGrafter"/>
</dbReference>
<dbReference type="EMBL" id="LTAO01000012">
    <property type="protein sequence ID" value="KYG32364.1"/>
    <property type="molecule type" value="Genomic_DNA"/>
</dbReference>
<dbReference type="AlphaFoldDB" id="A0A161PHK3"/>
<dbReference type="RefSeq" id="WP_061948633.1">
    <property type="nucleotide sequence ID" value="NZ_LTAO01000012.1"/>
</dbReference>
<dbReference type="CDD" id="cd07516">
    <property type="entry name" value="HAD_Pase"/>
    <property type="match status" value="1"/>
</dbReference>
<comment type="caution">
    <text evidence="1">The sequence shown here is derived from an EMBL/GenBank/DDBJ whole genome shotgun (WGS) entry which is preliminary data.</text>
</comment>
<keyword evidence="2" id="KW-1185">Reference proteome</keyword>
<proteinExistence type="predicted"/>
<dbReference type="Gene3D" id="3.30.1240.10">
    <property type="match status" value="1"/>
</dbReference>